<proteinExistence type="predicted"/>
<sequence length="556" mass="59506">MLGLERRGSYDETIGADSERPDAMTGNRTARNDDDGRDSAYGDEIDDPTLLDDLSHSDESVDEASESVEGDLHAAAKPGRGVDFSESSSQSDAESGVGRRHADVRRLRTPIVVAVIALFVAGLVFAGWTVTSSVLASQRRAHESALAGCRASRRAYTETATTFTPTLAASKTLLDKTKGFDDSETRERLQQQVNRTEGIDFVALATADCTDGMSATELNDLSDRYGSADTQMDTALISMPYDMQTLRGILDGLTVRDAHARLDTLLDKARTAYTRSDGKADNTLRAALKQTIDAAQHTLDTTSTTDAATIVNATGPLSDATDKVIAAMPVDCHFINCVALTFDDGPNKQRTPKILDELKRAKVPATFFLQGQFVNGSNVSLVRRMVAEGHSVGSISWRHTQMHAMSAEQLAKWFKDTDDVISQASGKPVTLFRPPDGAWSDALRAAARNSNQSMIMWSVDSGDWDGKATASSIAKRVVSDAYAGSIIALHDGNAATVKALPEIIAGLEKKGYRIVTVDTLLAGAMQPVEPGDMIYSLGSIDAMRKSSQGTGTGVAS</sequence>
<keyword evidence="4" id="KW-0472">Membrane</keyword>
<feature type="region of interest" description="Disordered" evidence="3">
    <location>
        <begin position="1"/>
        <end position="102"/>
    </location>
</feature>
<feature type="compositionally biased region" description="Basic and acidic residues" evidence="3">
    <location>
        <begin position="1"/>
        <end position="10"/>
    </location>
</feature>
<evidence type="ECO:0000259" key="5">
    <source>
        <dbReference type="PROSITE" id="PS51677"/>
    </source>
</evidence>
<dbReference type="PROSITE" id="PS51677">
    <property type="entry name" value="NODB"/>
    <property type="match status" value="1"/>
</dbReference>
<dbReference type="AlphaFoldDB" id="A0A2T3G7M6"/>
<dbReference type="GO" id="GO:0046872">
    <property type="term" value="F:metal ion binding"/>
    <property type="evidence" value="ECO:0007669"/>
    <property type="project" value="UniProtKB-KW"/>
</dbReference>
<comment type="caution">
    <text evidence="6">The sequence shown here is derived from an EMBL/GenBank/DDBJ whole genome shotgun (WGS) entry which is preliminary data.</text>
</comment>
<evidence type="ECO:0000313" key="6">
    <source>
        <dbReference type="EMBL" id="PST45495.1"/>
    </source>
</evidence>
<protein>
    <submittedName>
        <fullName evidence="6">Polysaccharide deacetylase</fullName>
    </submittedName>
</protein>
<reference evidence="6 7" key="2">
    <citation type="submission" date="2018-03" db="EMBL/GenBank/DDBJ databases">
        <title>The comparative genomics of Bifidobacterium callitrichos reflects dietary carbohydrate utilization within the common marmoset gut.</title>
        <authorList>
            <person name="Rani A."/>
        </authorList>
    </citation>
    <scope>NUCLEOTIDE SEQUENCE [LARGE SCALE GENOMIC DNA]</scope>
    <source>
        <strain evidence="6 7">UMA51805</strain>
    </source>
</reference>
<gene>
    <name evidence="6" type="ORF">CPA40_10795</name>
</gene>
<reference evidence="7" key="1">
    <citation type="submission" date="2017-09" db="EMBL/GenBank/DDBJ databases">
        <authorList>
            <person name="Sela D.A."/>
            <person name="Albert K."/>
        </authorList>
    </citation>
    <scope>NUCLEOTIDE SEQUENCE [LARGE SCALE GENOMIC DNA]</scope>
    <source>
        <strain evidence="7">UMA51805</strain>
    </source>
</reference>
<keyword evidence="7" id="KW-1185">Reference proteome</keyword>
<dbReference type="InterPro" id="IPR050248">
    <property type="entry name" value="Polysacc_deacetylase_ArnD"/>
</dbReference>
<dbReference type="InterPro" id="IPR011330">
    <property type="entry name" value="Glyco_hydro/deAcase_b/a-brl"/>
</dbReference>
<keyword evidence="4" id="KW-1133">Transmembrane helix</keyword>
<dbReference type="CDD" id="cd10917">
    <property type="entry name" value="CE4_NodB_like_6s_7s"/>
    <property type="match status" value="1"/>
</dbReference>
<dbReference type="PANTHER" id="PTHR10587">
    <property type="entry name" value="GLYCOSYL TRANSFERASE-RELATED"/>
    <property type="match status" value="1"/>
</dbReference>
<evidence type="ECO:0000256" key="2">
    <source>
        <dbReference type="ARBA" id="ARBA00022801"/>
    </source>
</evidence>
<name>A0A2T3G7M6_9BIFI</name>
<keyword evidence="2" id="KW-0378">Hydrolase</keyword>
<dbReference type="GO" id="GO:0016020">
    <property type="term" value="C:membrane"/>
    <property type="evidence" value="ECO:0007669"/>
    <property type="project" value="TreeGrafter"/>
</dbReference>
<evidence type="ECO:0000256" key="3">
    <source>
        <dbReference type="SAM" id="MobiDB-lite"/>
    </source>
</evidence>
<dbReference type="InterPro" id="IPR002509">
    <property type="entry name" value="NODB_dom"/>
</dbReference>
<feature type="compositionally biased region" description="Acidic residues" evidence="3">
    <location>
        <begin position="60"/>
        <end position="69"/>
    </location>
</feature>
<dbReference type="PANTHER" id="PTHR10587:SF133">
    <property type="entry name" value="CHITIN DEACETYLASE 1-RELATED"/>
    <property type="match status" value="1"/>
</dbReference>
<feature type="compositionally biased region" description="Acidic residues" evidence="3">
    <location>
        <begin position="41"/>
        <end position="50"/>
    </location>
</feature>
<dbReference type="EMBL" id="NWTX01000033">
    <property type="protein sequence ID" value="PST45495.1"/>
    <property type="molecule type" value="Genomic_DNA"/>
</dbReference>
<keyword evidence="4" id="KW-0812">Transmembrane</keyword>
<evidence type="ECO:0000256" key="1">
    <source>
        <dbReference type="ARBA" id="ARBA00022723"/>
    </source>
</evidence>
<dbReference type="GO" id="GO:0005975">
    <property type="term" value="P:carbohydrate metabolic process"/>
    <property type="evidence" value="ECO:0007669"/>
    <property type="project" value="InterPro"/>
</dbReference>
<evidence type="ECO:0000256" key="4">
    <source>
        <dbReference type="SAM" id="Phobius"/>
    </source>
</evidence>
<dbReference type="Pfam" id="PF01522">
    <property type="entry name" value="Polysacc_deac_1"/>
    <property type="match status" value="1"/>
</dbReference>
<dbReference type="Gene3D" id="3.20.20.370">
    <property type="entry name" value="Glycoside hydrolase/deacetylase"/>
    <property type="match status" value="1"/>
</dbReference>
<feature type="compositionally biased region" description="Basic and acidic residues" evidence="3">
    <location>
        <begin position="30"/>
        <end position="40"/>
    </location>
</feature>
<organism evidence="6 7">
    <name type="scientific">Bifidobacterium callitrichos</name>
    <dbReference type="NCBI Taxonomy" id="762209"/>
    <lineage>
        <taxon>Bacteria</taxon>
        <taxon>Bacillati</taxon>
        <taxon>Actinomycetota</taxon>
        <taxon>Actinomycetes</taxon>
        <taxon>Bifidobacteriales</taxon>
        <taxon>Bifidobacteriaceae</taxon>
        <taxon>Bifidobacterium</taxon>
    </lineage>
</organism>
<feature type="domain" description="NodB homology" evidence="5">
    <location>
        <begin position="336"/>
        <end position="515"/>
    </location>
</feature>
<feature type="compositionally biased region" description="Low complexity" evidence="3">
    <location>
        <begin position="85"/>
        <end position="95"/>
    </location>
</feature>
<accession>A0A2T3G7M6</accession>
<feature type="transmembrane region" description="Helical" evidence="4">
    <location>
        <begin position="109"/>
        <end position="130"/>
    </location>
</feature>
<dbReference type="Proteomes" id="UP000240228">
    <property type="component" value="Unassembled WGS sequence"/>
</dbReference>
<dbReference type="GO" id="GO:0016810">
    <property type="term" value="F:hydrolase activity, acting on carbon-nitrogen (but not peptide) bonds"/>
    <property type="evidence" value="ECO:0007669"/>
    <property type="project" value="InterPro"/>
</dbReference>
<evidence type="ECO:0000313" key="7">
    <source>
        <dbReference type="Proteomes" id="UP000240228"/>
    </source>
</evidence>
<keyword evidence="1" id="KW-0479">Metal-binding</keyword>
<dbReference type="SUPFAM" id="SSF88713">
    <property type="entry name" value="Glycoside hydrolase/deacetylase"/>
    <property type="match status" value="1"/>
</dbReference>